<dbReference type="Pfam" id="PF10451">
    <property type="entry name" value="Stn1"/>
    <property type="match status" value="1"/>
</dbReference>
<dbReference type="EMBL" id="JAACJM010000004">
    <property type="protein sequence ID" value="KAF5372835.1"/>
    <property type="molecule type" value="Genomic_DNA"/>
</dbReference>
<feature type="region of interest" description="Disordered" evidence="4">
    <location>
        <begin position="782"/>
        <end position="834"/>
    </location>
</feature>
<dbReference type="AlphaFoldDB" id="A0A8H5GXN8"/>
<feature type="region of interest" description="Disordered" evidence="4">
    <location>
        <begin position="573"/>
        <end position="610"/>
    </location>
</feature>
<feature type="domain" description="Mitochondrial splicing suppressor 51 zinc-finger" evidence="6">
    <location>
        <begin position="90"/>
        <end position="152"/>
    </location>
</feature>
<dbReference type="GO" id="GO:0000781">
    <property type="term" value="C:chromosome, telomeric region"/>
    <property type="evidence" value="ECO:0007669"/>
    <property type="project" value="UniProtKB-SubCell"/>
</dbReference>
<evidence type="ECO:0000259" key="6">
    <source>
        <dbReference type="Pfam" id="PF13824"/>
    </source>
</evidence>
<dbReference type="InterPro" id="IPR018856">
    <property type="entry name" value="Stn1_N"/>
</dbReference>
<feature type="domain" description="Mitochondrial splicing suppressor 51-like C-terminal" evidence="7">
    <location>
        <begin position="406"/>
        <end position="524"/>
    </location>
</feature>
<feature type="compositionally biased region" description="Low complexity" evidence="4">
    <location>
        <begin position="984"/>
        <end position="1002"/>
    </location>
</feature>
<feature type="compositionally biased region" description="Polar residues" evidence="4">
    <location>
        <begin position="794"/>
        <end position="821"/>
    </location>
</feature>
<evidence type="ECO:0000256" key="3">
    <source>
        <dbReference type="ARBA" id="ARBA00022895"/>
    </source>
</evidence>
<dbReference type="Proteomes" id="UP000559256">
    <property type="component" value="Unassembled WGS sequence"/>
</dbReference>
<comment type="caution">
    <text evidence="8">The sequence shown here is derived from an EMBL/GenBank/DDBJ whole genome shotgun (WGS) entry which is preliminary data.</text>
</comment>
<evidence type="ECO:0000259" key="7">
    <source>
        <dbReference type="Pfam" id="PF20179"/>
    </source>
</evidence>
<name>A0A8H5GXN8_9AGAR</name>
<organism evidence="8 9">
    <name type="scientific">Tetrapyrgos nigripes</name>
    <dbReference type="NCBI Taxonomy" id="182062"/>
    <lineage>
        <taxon>Eukaryota</taxon>
        <taxon>Fungi</taxon>
        <taxon>Dikarya</taxon>
        <taxon>Basidiomycota</taxon>
        <taxon>Agaricomycotina</taxon>
        <taxon>Agaricomycetes</taxon>
        <taxon>Agaricomycetidae</taxon>
        <taxon>Agaricales</taxon>
        <taxon>Marasmiineae</taxon>
        <taxon>Marasmiaceae</taxon>
        <taxon>Tetrapyrgos</taxon>
    </lineage>
</organism>
<evidence type="ECO:0000256" key="4">
    <source>
        <dbReference type="SAM" id="MobiDB-lite"/>
    </source>
</evidence>
<dbReference type="InterPro" id="IPR012340">
    <property type="entry name" value="NA-bd_OB-fold"/>
</dbReference>
<evidence type="ECO:0000256" key="1">
    <source>
        <dbReference type="ARBA" id="ARBA00004574"/>
    </source>
</evidence>
<feature type="region of interest" description="Disordered" evidence="4">
    <location>
        <begin position="850"/>
        <end position="914"/>
    </location>
</feature>
<sequence>MAFPLPLVTQRTTARALAGLRHVPTTFHTSSHLIQRRSLFSFFRRSKREQNEPPEPVPLLTEDNLVHPFSKSPFPQVRARGEAICSMAPCPICAASHTHTHAHTKAQPKTVKFECPDCGWPTHCSEEHWKEDKEHEKYCSRLREANEDEHDLRSGRRMPEFELPGPQGYEETISFANWDVFWYTRGFNSMDTERSRRHASKLLTYPMTIGSVLHQYSPLMLNNQRLTPEGSRSMAAIRSTLHTEPGAPETQEASTGKPQVRIFVLGARGESSLPPHVWEQLGFLFPAAYFHIFFIGPQTSLPRRFQPGAQSHTASSDPKSSEPAPKPEAGKPKGAAADQTSSVSEKAPEDDQSKSSSTEVTEKKPLYTPNVYDPPTPAPVPSLKWTRSSLNRYGVPSYTTPYSYQMSLSGLQSNYVDVHHLWEETLDPYSDVFFFFSPGFGFPSSKSFDPETGERLLQISSPTEWGPVLPMLLASKCPIFVTGFSPADVERDVKSLSTAPGVAGEFEWVVTPGPNPFGSEKWEVADFDPRVMVKTNWGIWAIRVIKHFNTRRIPSDLLRPFMSLTSLLEAHSSQHSSFQTPTKRKRFRSIQEPGEPRVQPDTPQPSPKGSSNADIWKWVFSAEAIALCFVRDIFDMRHHEVKDEEYYWIGNIPCRTVRIVGMIVGVQRYENKVVYTVDDGTSVIDCIHKCKPPAAPTLKKGKKTIVDPLARAIAYTGALIRVTGRVQEFYESRQIIVDTIEKCSSPNEEPLHWKAVMSLHESKYSSTAPFVVLESAAPLSTNAISPLKPATPSIGRSPSNPILPSSDAPSPTKSIASSQHHSPGKLRHPSRLHSHDLTANTFRIYLKHYMNNPPPYSDPDADTSDQDYGEARTPTKRLRTPFNEATSSRHNGDPEETPRPSHPFPSKPQLNSYNKAMDAMHPPLRGFTLSYLRRVPQLSELALRVCRAETKRRDREARKKAKQSGSTQSRDRRSRTQANQPQPSTSKSASTSASSSSNSGSTIPDKDRDKENSTRARMKRLFGWAILQLLREGSIVLWDPKKLTYPCSMLEDDSAHHASIWRNSSSASANSTMRSEMSLFSAASANSSTSTLRTNIEGDDEDMELSEPESNEDAYISLFPEYLADEVERAIRAMTASTASRGQSGSSRKTSKEGILGYLQRDDKWKWVGEWSIDEALEYLKDDGRAVVDRGIWKLLS</sequence>
<dbReference type="SUPFAM" id="SSF50249">
    <property type="entry name" value="Nucleic acid-binding proteins"/>
    <property type="match status" value="1"/>
</dbReference>
<dbReference type="PANTHER" id="PTHR28069">
    <property type="entry name" value="GH20023P"/>
    <property type="match status" value="1"/>
</dbReference>
<dbReference type="Pfam" id="PF20179">
    <property type="entry name" value="MSS51_C"/>
    <property type="match status" value="2"/>
</dbReference>
<reference evidence="8 9" key="1">
    <citation type="journal article" date="2020" name="ISME J.">
        <title>Uncovering the hidden diversity of litter-decomposition mechanisms in mushroom-forming fungi.</title>
        <authorList>
            <person name="Floudas D."/>
            <person name="Bentzer J."/>
            <person name="Ahren D."/>
            <person name="Johansson T."/>
            <person name="Persson P."/>
            <person name="Tunlid A."/>
        </authorList>
    </citation>
    <scope>NUCLEOTIDE SEQUENCE [LARGE SCALE GENOMIC DNA]</scope>
    <source>
        <strain evidence="8 9">CBS 291.85</strain>
    </source>
</reference>
<protein>
    <submittedName>
        <fullName evidence="8">Uncharacterized protein</fullName>
    </submittedName>
</protein>
<comment type="subcellular location">
    <subcellularLocation>
        <location evidence="1">Chromosome</location>
        <location evidence="1">Telomere</location>
    </subcellularLocation>
</comment>
<feature type="domain" description="Mitochondrial splicing suppressor 51-like C-terminal" evidence="7">
    <location>
        <begin position="229"/>
        <end position="309"/>
    </location>
</feature>
<feature type="compositionally biased region" description="Basic residues" evidence="4">
    <location>
        <begin position="822"/>
        <end position="832"/>
    </location>
</feature>
<dbReference type="Pfam" id="PF13824">
    <property type="entry name" value="zf-Mss51"/>
    <property type="match status" value="1"/>
</dbReference>
<dbReference type="InterPro" id="IPR032717">
    <property type="entry name" value="Mss51_Znf"/>
</dbReference>
<dbReference type="Gene3D" id="2.40.50.140">
    <property type="entry name" value="Nucleic acid-binding proteins"/>
    <property type="match status" value="1"/>
</dbReference>
<keyword evidence="2" id="KW-0158">Chromosome</keyword>
<feature type="domain" description="CST complex subunit Stn1 N-terminal" evidence="5">
    <location>
        <begin position="637"/>
        <end position="759"/>
    </location>
</feature>
<proteinExistence type="predicted"/>
<gene>
    <name evidence="8" type="ORF">D9758_001655</name>
</gene>
<feature type="compositionally biased region" description="Polar residues" evidence="4">
    <location>
        <begin position="308"/>
        <end position="318"/>
    </location>
</feature>
<feature type="region of interest" description="Disordered" evidence="4">
    <location>
        <begin position="303"/>
        <end position="375"/>
    </location>
</feature>
<feature type="compositionally biased region" description="Acidic residues" evidence="4">
    <location>
        <begin position="859"/>
        <end position="868"/>
    </location>
</feature>
<evidence type="ECO:0000256" key="2">
    <source>
        <dbReference type="ARBA" id="ARBA00022454"/>
    </source>
</evidence>
<evidence type="ECO:0000313" key="8">
    <source>
        <dbReference type="EMBL" id="KAF5372835.1"/>
    </source>
</evidence>
<evidence type="ECO:0000259" key="5">
    <source>
        <dbReference type="Pfam" id="PF10451"/>
    </source>
</evidence>
<dbReference type="OrthoDB" id="5282002at2759"/>
<accession>A0A8H5GXN8</accession>
<feature type="compositionally biased region" description="Basic and acidic residues" evidence="4">
    <location>
        <begin position="1004"/>
        <end position="1013"/>
    </location>
</feature>
<feature type="region of interest" description="Disordered" evidence="4">
    <location>
        <begin position="949"/>
        <end position="1013"/>
    </location>
</feature>
<keyword evidence="9" id="KW-1185">Reference proteome</keyword>
<evidence type="ECO:0000313" key="9">
    <source>
        <dbReference type="Proteomes" id="UP000559256"/>
    </source>
</evidence>
<keyword evidence="3" id="KW-0779">Telomere</keyword>
<dbReference type="InterPro" id="IPR046824">
    <property type="entry name" value="Mss51-like_C"/>
</dbReference>
<dbReference type="PANTHER" id="PTHR28069:SF1">
    <property type="entry name" value="PROTEIN MSS51, MITOCHONDRIAL"/>
    <property type="match status" value="1"/>
</dbReference>
<feature type="compositionally biased region" description="Basic and acidic residues" evidence="4">
    <location>
        <begin position="890"/>
        <end position="899"/>
    </location>
</feature>